<feature type="compositionally biased region" description="Basic and acidic residues" evidence="1">
    <location>
        <begin position="84"/>
        <end position="94"/>
    </location>
</feature>
<feature type="compositionally biased region" description="Polar residues" evidence="1">
    <location>
        <begin position="63"/>
        <end position="72"/>
    </location>
</feature>
<dbReference type="AlphaFoldDB" id="A0A7W7G9Q8"/>
<name>A0A7W7G9Q8_9ACTN</name>
<evidence type="ECO:0000256" key="1">
    <source>
        <dbReference type="SAM" id="MobiDB-lite"/>
    </source>
</evidence>
<gene>
    <name evidence="2" type="ORF">BJ982_004647</name>
</gene>
<protein>
    <submittedName>
        <fullName evidence="2">Uncharacterized protein</fullName>
    </submittedName>
</protein>
<organism evidence="2 3">
    <name type="scientific">Sphaerisporangium siamense</name>
    <dbReference type="NCBI Taxonomy" id="795645"/>
    <lineage>
        <taxon>Bacteria</taxon>
        <taxon>Bacillati</taxon>
        <taxon>Actinomycetota</taxon>
        <taxon>Actinomycetes</taxon>
        <taxon>Streptosporangiales</taxon>
        <taxon>Streptosporangiaceae</taxon>
        <taxon>Sphaerisporangium</taxon>
    </lineage>
</organism>
<dbReference type="Proteomes" id="UP000542210">
    <property type="component" value="Unassembled WGS sequence"/>
</dbReference>
<dbReference type="EMBL" id="JACHND010000001">
    <property type="protein sequence ID" value="MBB4703103.1"/>
    <property type="molecule type" value="Genomic_DNA"/>
</dbReference>
<feature type="compositionally biased region" description="Pro residues" evidence="1">
    <location>
        <begin position="98"/>
        <end position="112"/>
    </location>
</feature>
<reference evidence="2 3" key="1">
    <citation type="submission" date="2020-08" db="EMBL/GenBank/DDBJ databases">
        <title>Sequencing the genomes of 1000 actinobacteria strains.</title>
        <authorList>
            <person name="Klenk H.-P."/>
        </authorList>
    </citation>
    <scope>NUCLEOTIDE SEQUENCE [LARGE SCALE GENOMIC DNA]</scope>
    <source>
        <strain evidence="2 3">DSM 45784</strain>
    </source>
</reference>
<keyword evidence="3" id="KW-1185">Reference proteome</keyword>
<accession>A0A7W7G9Q8</accession>
<proteinExistence type="predicted"/>
<dbReference type="RefSeq" id="WP_184883320.1">
    <property type="nucleotide sequence ID" value="NZ_BOOV01000004.1"/>
</dbReference>
<evidence type="ECO:0000313" key="3">
    <source>
        <dbReference type="Proteomes" id="UP000542210"/>
    </source>
</evidence>
<comment type="caution">
    <text evidence="2">The sequence shown here is derived from an EMBL/GenBank/DDBJ whole genome shotgun (WGS) entry which is preliminary data.</text>
</comment>
<feature type="region of interest" description="Disordered" evidence="1">
    <location>
        <begin position="63"/>
        <end position="118"/>
    </location>
</feature>
<evidence type="ECO:0000313" key="2">
    <source>
        <dbReference type="EMBL" id="MBB4703103.1"/>
    </source>
</evidence>
<sequence>MAADERSRRHPAALAAHRLSHALERHGINGQVHEGRGLALVSVWTDLVAWTDGLCFWWSGPVSESNRRTYSYSPADDPVTTARRVAERYAELRRRPTSPGPPSPPDPGPAPAPSLNAE</sequence>